<dbReference type="Proteomes" id="UP001318040">
    <property type="component" value="Chromosome 40"/>
</dbReference>
<keyword evidence="8" id="KW-1185">Reference proteome</keyword>
<dbReference type="InterPro" id="IPR023566">
    <property type="entry name" value="PPIase_Fpr3/Fpr4-like"/>
</dbReference>
<evidence type="ECO:0000256" key="4">
    <source>
        <dbReference type="PIRNR" id="PIRNR001473"/>
    </source>
</evidence>
<dbReference type="SUPFAM" id="SSF54534">
    <property type="entry name" value="FKBP-like"/>
    <property type="match status" value="1"/>
</dbReference>
<dbReference type="Pfam" id="PF00254">
    <property type="entry name" value="FKBP_C"/>
    <property type="match status" value="1"/>
</dbReference>
<evidence type="ECO:0000256" key="5">
    <source>
        <dbReference type="PROSITE-ProRule" id="PRU00277"/>
    </source>
</evidence>
<protein>
    <recommendedName>
        <fullName evidence="4">FK506-binding protein</fullName>
        <ecNumber evidence="4">5.2.1.8</ecNumber>
    </recommendedName>
</protein>
<dbReference type="EC" id="5.2.1.8" evidence="4"/>
<evidence type="ECO:0000313" key="9">
    <source>
        <dbReference type="RefSeq" id="XP_032824567.1"/>
    </source>
</evidence>
<keyword evidence="2 4" id="KW-0697">Rotamase</keyword>
<organism evidence="8 9">
    <name type="scientific">Petromyzon marinus</name>
    <name type="common">Sea lamprey</name>
    <dbReference type="NCBI Taxonomy" id="7757"/>
    <lineage>
        <taxon>Eukaryota</taxon>
        <taxon>Metazoa</taxon>
        <taxon>Chordata</taxon>
        <taxon>Craniata</taxon>
        <taxon>Vertebrata</taxon>
        <taxon>Cyclostomata</taxon>
        <taxon>Hyperoartia</taxon>
        <taxon>Petromyzontiformes</taxon>
        <taxon>Petromyzontidae</taxon>
        <taxon>Petromyzon</taxon>
    </lineage>
</organism>
<comment type="catalytic activity">
    <reaction evidence="1 4 5">
        <text>[protein]-peptidylproline (omega=180) = [protein]-peptidylproline (omega=0)</text>
        <dbReference type="Rhea" id="RHEA:16237"/>
        <dbReference type="Rhea" id="RHEA-COMP:10747"/>
        <dbReference type="Rhea" id="RHEA-COMP:10748"/>
        <dbReference type="ChEBI" id="CHEBI:83833"/>
        <dbReference type="ChEBI" id="CHEBI:83834"/>
        <dbReference type="EC" id="5.2.1.8"/>
    </reaction>
</comment>
<evidence type="ECO:0000256" key="6">
    <source>
        <dbReference type="SAM" id="MobiDB-lite"/>
    </source>
</evidence>
<feature type="compositionally biased region" description="Low complexity" evidence="6">
    <location>
        <begin position="209"/>
        <end position="246"/>
    </location>
</feature>
<accession>A0AAJ7TXR9</accession>
<keyword evidence="3 4" id="KW-0413">Isomerase</keyword>
<evidence type="ECO:0000256" key="1">
    <source>
        <dbReference type="ARBA" id="ARBA00000971"/>
    </source>
</evidence>
<dbReference type="GO" id="GO:0005730">
    <property type="term" value="C:nucleolus"/>
    <property type="evidence" value="ECO:0007669"/>
    <property type="project" value="TreeGrafter"/>
</dbReference>
<sequence length="363" mass="39062">MFWGLTLEQGKCYSQVVKESFHITMAALDPQSDHGASTVSVLVNVCDGGNFVTCTLQQGHWQQPLDLVFVQGEVVTLASRGRGVVHLTGYLLGDEGKSILDTGKQWESSSQVSTANGVKRPSRSTKVPSLPAKKQKIETLDSLDADGSDEDNADDNADDYVEEVEEEEEEEGSDEEEEQEEDVESPVAKKTQKADVTSEKAKADKTPKAKAPQAAKEAAPTLKTPQQQKQQFPSPKAKPAAAQPQTRSTTPGPKMTLPGGLLSQDVTIGTGIRAKRGKMVTVYYKGMLTSGKEFDSTTSGKGFTFRLGAGEVIKGWDMGIEGMSVGGKRKLSIPAHLAYGSKRMGPIPPNSTLNFSVELKRVS</sequence>
<dbReference type="FunFam" id="3.10.50.40:FF:000006">
    <property type="entry name" value="Peptidyl-prolyl cis-trans isomerase"/>
    <property type="match status" value="1"/>
</dbReference>
<dbReference type="Gene3D" id="2.60.120.340">
    <property type="entry name" value="Nucleoplasmin core domain"/>
    <property type="match status" value="1"/>
</dbReference>
<gene>
    <name evidence="9" type="primary">LOC116950700</name>
</gene>
<dbReference type="Gene3D" id="3.10.50.40">
    <property type="match status" value="1"/>
</dbReference>
<evidence type="ECO:0000256" key="3">
    <source>
        <dbReference type="ARBA" id="ARBA00023235"/>
    </source>
</evidence>
<proteinExistence type="inferred from homology"/>
<dbReference type="RefSeq" id="XP_032824567.1">
    <property type="nucleotide sequence ID" value="XM_032968676.1"/>
</dbReference>
<evidence type="ECO:0000313" key="8">
    <source>
        <dbReference type="Proteomes" id="UP001318040"/>
    </source>
</evidence>
<feature type="region of interest" description="Disordered" evidence="6">
    <location>
        <begin position="107"/>
        <end position="263"/>
    </location>
</feature>
<reference evidence="9" key="1">
    <citation type="submission" date="2025-08" db="UniProtKB">
        <authorList>
            <consortium name="RefSeq"/>
        </authorList>
    </citation>
    <scope>IDENTIFICATION</scope>
    <source>
        <tissue evidence="9">Sperm</tissue>
    </source>
</reference>
<dbReference type="Pfam" id="PF17800">
    <property type="entry name" value="NPL"/>
    <property type="match status" value="1"/>
</dbReference>
<dbReference type="GO" id="GO:0000785">
    <property type="term" value="C:chromatin"/>
    <property type="evidence" value="ECO:0007669"/>
    <property type="project" value="TreeGrafter"/>
</dbReference>
<feature type="compositionally biased region" description="Acidic residues" evidence="6">
    <location>
        <begin position="141"/>
        <end position="184"/>
    </location>
</feature>
<evidence type="ECO:0000256" key="2">
    <source>
        <dbReference type="ARBA" id="ARBA00023110"/>
    </source>
</evidence>
<dbReference type="PANTHER" id="PTHR43811:SF19">
    <property type="entry name" value="39 KDA FK506-BINDING NUCLEAR PROTEIN"/>
    <property type="match status" value="1"/>
</dbReference>
<feature type="domain" description="PPIase FKBP-type" evidence="7">
    <location>
        <begin position="277"/>
        <end position="363"/>
    </location>
</feature>
<dbReference type="PIRSF" id="PIRSF001473">
    <property type="entry name" value="FK506-bp_FPR3"/>
    <property type="match status" value="1"/>
</dbReference>
<dbReference type="InterPro" id="IPR041232">
    <property type="entry name" value="NPL"/>
</dbReference>
<name>A0AAJ7TXR9_PETMA</name>
<dbReference type="AlphaFoldDB" id="A0AAJ7TXR9"/>
<comment type="similarity">
    <text evidence="4">Belongs to the FKBP-type PPIase family.</text>
</comment>
<feature type="compositionally biased region" description="Polar residues" evidence="6">
    <location>
        <begin position="107"/>
        <end position="116"/>
    </location>
</feature>
<dbReference type="KEGG" id="pmrn:116950700"/>
<feature type="compositionally biased region" description="Basic and acidic residues" evidence="6">
    <location>
        <begin position="192"/>
        <end position="207"/>
    </location>
</feature>
<evidence type="ECO:0000259" key="7">
    <source>
        <dbReference type="PROSITE" id="PS50059"/>
    </source>
</evidence>
<dbReference type="PROSITE" id="PS50059">
    <property type="entry name" value="FKBP_PPIASE"/>
    <property type="match status" value="1"/>
</dbReference>
<dbReference type="InterPro" id="IPR001179">
    <property type="entry name" value="PPIase_FKBP_dom"/>
</dbReference>
<dbReference type="GO" id="GO:0003755">
    <property type="term" value="F:peptidyl-prolyl cis-trans isomerase activity"/>
    <property type="evidence" value="ECO:0007669"/>
    <property type="project" value="UniProtKB-KW"/>
</dbReference>
<dbReference type="InterPro" id="IPR046357">
    <property type="entry name" value="PPIase_dom_sf"/>
</dbReference>
<dbReference type="PANTHER" id="PTHR43811">
    <property type="entry name" value="FKBP-TYPE PEPTIDYL-PROLYL CIS-TRANS ISOMERASE FKPA"/>
    <property type="match status" value="1"/>
</dbReference>